<dbReference type="Ensembl" id="ENSORLT00015015502.1">
    <property type="protein sequence ID" value="ENSORLP00015009260.1"/>
    <property type="gene ID" value="ENSORLG00015010063.1"/>
</dbReference>
<protein>
    <recommendedName>
        <fullName evidence="6">Peptidase S1 domain-containing protein</fullName>
    </recommendedName>
</protein>
<keyword evidence="4" id="KW-0720">Serine protease</keyword>
<evidence type="ECO:0000313" key="7">
    <source>
        <dbReference type="Ensembl" id="ENSORLP00015009260.1"/>
    </source>
</evidence>
<dbReference type="SUPFAM" id="SSF50494">
    <property type="entry name" value="Trypsin-like serine proteases"/>
    <property type="match status" value="1"/>
</dbReference>
<dbReference type="PRINTS" id="PR00722">
    <property type="entry name" value="CHYMOTRYPSIN"/>
</dbReference>
<keyword evidence="2" id="KW-0732">Signal</keyword>
<dbReference type="CDD" id="cd00190">
    <property type="entry name" value="Tryp_SPc"/>
    <property type="match status" value="1"/>
</dbReference>
<proteinExistence type="predicted"/>
<dbReference type="FunFam" id="2.40.10.10:FF:000024">
    <property type="entry name" value="Serine protease 53"/>
    <property type="match status" value="1"/>
</dbReference>
<evidence type="ECO:0000259" key="6">
    <source>
        <dbReference type="PROSITE" id="PS50240"/>
    </source>
</evidence>
<dbReference type="InterPro" id="IPR009003">
    <property type="entry name" value="Peptidase_S1_PA"/>
</dbReference>
<dbReference type="Gene3D" id="2.40.10.10">
    <property type="entry name" value="Trypsin-like serine proteases"/>
    <property type="match status" value="1"/>
</dbReference>
<reference key="1">
    <citation type="journal article" date="2007" name="Nature">
        <title>The medaka draft genome and insights into vertebrate genome evolution.</title>
        <authorList>
            <person name="Kasahara M."/>
            <person name="Naruse K."/>
            <person name="Sasaki S."/>
            <person name="Nakatani Y."/>
            <person name="Qu W."/>
            <person name="Ahsan B."/>
            <person name="Yamada T."/>
            <person name="Nagayasu Y."/>
            <person name="Doi K."/>
            <person name="Kasai Y."/>
            <person name="Jindo T."/>
            <person name="Kobayashi D."/>
            <person name="Shimada A."/>
            <person name="Toyoda A."/>
            <person name="Kuroki Y."/>
            <person name="Fujiyama A."/>
            <person name="Sasaki T."/>
            <person name="Shimizu A."/>
            <person name="Asakawa S."/>
            <person name="Shimizu N."/>
            <person name="Hashimoto S."/>
            <person name="Yang J."/>
            <person name="Lee Y."/>
            <person name="Matsushima K."/>
            <person name="Sugano S."/>
            <person name="Sakaizumi M."/>
            <person name="Narita T."/>
            <person name="Ohishi K."/>
            <person name="Haga S."/>
            <person name="Ohta F."/>
            <person name="Nomoto H."/>
            <person name="Nogata K."/>
            <person name="Morishita T."/>
            <person name="Endo T."/>
            <person name="Shin-I T."/>
            <person name="Takeda H."/>
            <person name="Morishita S."/>
            <person name="Kohara Y."/>
        </authorList>
    </citation>
    <scope>NUCLEOTIDE SEQUENCE [LARGE SCALE GENOMIC DNA]</scope>
    <source>
        <strain>Hd-rR</strain>
    </source>
</reference>
<keyword evidence="1" id="KW-0645">Protease</keyword>
<evidence type="ECO:0000256" key="2">
    <source>
        <dbReference type="ARBA" id="ARBA00022729"/>
    </source>
</evidence>
<dbReference type="InterPro" id="IPR043504">
    <property type="entry name" value="Peptidase_S1_PA_chymotrypsin"/>
</dbReference>
<keyword evidence="5" id="KW-1015">Disulfide bond</keyword>
<reference evidence="7 8" key="2">
    <citation type="submission" date="2017-04" db="EMBL/GenBank/DDBJ databases">
        <title>CpG methylation of centromeres and impact of large insertions on vertebrate speciation.</title>
        <authorList>
            <person name="Ichikawa K."/>
            <person name="Yoshimura J."/>
            <person name="Morishita S."/>
        </authorList>
    </citation>
    <scope>NUCLEOTIDE SEQUENCE</scope>
    <source>
        <strain evidence="7 8">HSOK</strain>
    </source>
</reference>
<dbReference type="PANTHER" id="PTHR24252">
    <property type="entry name" value="ACROSIN-RELATED"/>
    <property type="match status" value="1"/>
</dbReference>
<dbReference type="InterPro" id="IPR001254">
    <property type="entry name" value="Trypsin_dom"/>
</dbReference>
<accession>A0A3P9HNA9</accession>
<reference evidence="7" key="3">
    <citation type="submission" date="2025-08" db="UniProtKB">
        <authorList>
            <consortium name="Ensembl"/>
        </authorList>
    </citation>
    <scope>IDENTIFICATION</scope>
    <source>
        <strain evidence="7">HSOK</strain>
    </source>
</reference>
<name>A0A3P9HNA9_ORYLA</name>
<dbReference type="SMART" id="SM00020">
    <property type="entry name" value="Tryp_SPc"/>
    <property type="match status" value="1"/>
</dbReference>
<sequence length="306" mass="33551">AAVLVVLSENTTVMLALKTQRGEQMCGTAPLRKHHIRIIGGEDAPAGGWPWQASVHNNSTLCGGSLISRRWVLTAARCLSRSADNVVVFLGRDTQMGQNPHEVMRWVSKVIKHPDYDPGTHKNDLALLRLSSPVNFTDYIRPVCLAAKRSFFVDGLSCWVTGWGAPQTNGEEKPPLPPPQRLQQVSVPIVSNIQCNAAYGTGKVTTRMMCAGPDFRGKGFCERDFGGPLVVSNGNRWIQAGVASFVTGCGYPDYPGVYTRVSRYQTWINNHTGEEQPGYVYFWSSASRTSPFIAMFSLLAATALVF</sequence>
<evidence type="ECO:0000256" key="1">
    <source>
        <dbReference type="ARBA" id="ARBA00022670"/>
    </source>
</evidence>
<organism evidence="7 8">
    <name type="scientific">Oryzias latipes</name>
    <name type="common">Japanese rice fish</name>
    <name type="synonym">Japanese killifish</name>
    <dbReference type="NCBI Taxonomy" id="8090"/>
    <lineage>
        <taxon>Eukaryota</taxon>
        <taxon>Metazoa</taxon>
        <taxon>Chordata</taxon>
        <taxon>Craniata</taxon>
        <taxon>Vertebrata</taxon>
        <taxon>Euteleostomi</taxon>
        <taxon>Actinopterygii</taxon>
        <taxon>Neopterygii</taxon>
        <taxon>Teleostei</taxon>
        <taxon>Neoteleostei</taxon>
        <taxon>Acanthomorphata</taxon>
        <taxon>Ovalentaria</taxon>
        <taxon>Atherinomorphae</taxon>
        <taxon>Beloniformes</taxon>
        <taxon>Adrianichthyidae</taxon>
        <taxon>Oryziinae</taxon>
        <taxon>Oryzias</taxon>
    </lineage>
</organism>
<dbReference type="AlphaFoldDB" id="A0A3P9HNA9"/>
<evidence type="ECO:0000256" key="5">
    <source>
        <dbReference type="ARBA" id="ARBA00023157"/>
    </source>
</evidence>
<dbReference type="InterPro" id="IPR001314">
    <property type="entry name" value="Peptidase_S1A"/>
</dbReference>
<feature type="domain" description="Peptidase S1" evidence="6">
    <location>
        <begin position="38"/>
        <end position="273"/>
    </location>
</feature>
<dbReference type="GO" id="GO:0004252">
    <property type="term" value="F:serine-type endopeptidase activity"/>
    <property type="evidence" value="ECO:0007669"/>
    <property type="project" value="InterPro"/>
</dbReference>
<evidence type="ECO:0000256" key="3">
    <source>
        <dbReference type="ARBA" id="ARBA00022801"/>
    </source>
</evidence>
<dbReference type="Proteomes" id="UP000265200">
    <property type="component" value="Chromosome 8"/>
</dbReference>
<dbReference type="PANTHER" id="PTHR24252:SF7">
    <property type="entry name" value="HYALIN"/>
    <property type="match status" value="1"/>
</dbReference>
<dbReference type="PROSITE" id="PS50240">
    <property type="entry name" value="TRYPSIN_DOM"/>
    <property type="match status" value="1"/>
</dbReference>
<reference evidence="7" key="4">
    <citation type="submission" date="2025-09" db="UniProtKB">
        <authorList>
            <consortium name="Ensembl"/>
        </authorList>
    </citation>
    <scope>IDENTIFICATION</scope>
    <source>
        <strain evidence="7">HSOK</strain>
    </source>
</reference>
<keyword evidence="3" id="KW-0378">Hydrolase</keyword>
<dbReference type="Pfam" id="PF00089">
    <property type="entry name" value="Trypsin"/>
    <property type="match status" value="1"/>
</dbReference>
<evidence type="ECO:0000313" key="8">
    <source>
        <dbReference type="Proteomes" id="UP000265200"/>
    </source>
</evidence>
<dbReference type="GO" id="GO:0006508">
    <property type="term" value="P:proteolysis"/>
    <property type="evidence" value="ECO:0007669"/>
    <property type="project" value="UniProtKB-KW"/>
</dbReference>
<evidence type="ECO:0000256" key="4">
    <source>
        <dbReference type="ARBA" id="ARBA00022825"/>
    </source>
</evidence>